<dbReference type="PANTHER" id="PTHR43349">
    <property type="entry name" value="PINORESINOL REDUCTASE-RELATED"/>
    <property type="match status" value="1"/>
</dbReference>
<dbReference type="InParanoid" id="A0A059ARY4"/>
<dbReference type="OrthoDB" id="419598at2759"/>
<dbReference type="InterPro" id="IPR008030">
    <property type="entry name" value="NmrA-like"/>
</dbReference>
<keyword evidence="1" id="KW-0521">NADP</keyword>
<dbReference type="OMA" id="AIRHSIF"/>
<dbReference type="Gramene" id="KCW56737">
    <property type="protein sequence ID" value="KCW56737"/>
    <property type="gene ID" value="EUGRSUZ_I02422"/>
</dbReference>
<gene>
    <name evidence="4" type="ORF">EUGRSUZ_I02422</name>
</gene>
<dbReference type="Pfam" id="PF05368">
    <property type="entry name" value="NmrA"/>
    <property type="match status" value="1"/>
</dbReference>
<reference evidence="4" key="1">
    <citation type="submission" date="2013-07" db="EMBL/GenBank/DDBJ databases">
        <title>The genome of Eucalyptus grandis.</title>
        <authorList>
            <person name="Schmutz J."/>
            <person name="Hayes R."/>
            <person name="Myburg A."/>
            <person name="Tuskan G."/>
            <person name="Grattapaglia D."/>
            <person name="Rokhsar D.S."/>
        </authorList>
    </citation>
    <scope>NUCLEOTIDE SEQUENCE</scope>
    <source>
        <tissue evidence="4">Leaf extractions</tissue>
    </source>
</reference>
<dbReference type="GO" id="GO:0009807">
    <property type="term" value="P:lignan biosynthetic process"/>
    <property type="evidence" value="ECO:0000318"/>
    <property type="project" value="GO_Central"/>
</dbReference>
<name>A0A059ARY4_EUCGR</name>
<evidence type="ECO:0000256" key="2">
    <source>
        <dbReference type="ARBA" id="ARBA00023002"/>
    </source>
</evidence>
<dbReference type="InterPro" id="IPR036291">
    <property type="entry name" value="NAD(P)-bd_dom_sf"/>
</dbReference>
<proteinExistence type="predicted"/>
<feature type="domain" description="NmrA-like" evidence="3">
    <location>
        <begin position="3"/>
        <end position="304"/>
    </location>
</feature>
<dbReference type="eggNOG" id="ENOG502QPMY">
    <property type="taxonomic scope" value="Eukaryota"/>
</dbReference>
<dbReference type="InterPro" id="IPR045312">
    <property type="entry name" value="PCBER-like"/>
</dbReference>
<dbReference type="Gene3D" id="3.90.25.10">
    <property type="entry name" value="UDP-galactose 4-epimerase, domain 1"/>
    <property type="match status" value="1"/>
</dbReference>
<dbReference type="KEGG" id="egr:104419724"/>
<dbReference type="PANTHER" id="PTHR43349:SF40">
    <property type="entry name" value="PHENYLCOUMARAN BENZYLIC ETHER REDUCTASE-LIKE PROTEIN FI1"/>
    <property type="match status" value="1"/>
</dbReference>
<dbReference type="EMBL" id="KK198761">
    <property type="protein sequence ID" value="KCW56737.1"/>
    <property type="molecule type" value="Genomic_DNA"/>
</dbReference>
<dbReference type="Gene3D" id="3.40.50.720">
    <property type="entry name" value="NAD(P)-binding Rossmann-like Domain"/>
    <property type="match status" value="1"/>
</dbReference>
<evidence type="ECO:0000256" key="1">
    <source>
        <dbReference type="ARBA" id="ARBA00022857"/>
    </source>
</evidence>
<dbReference type="SUPFAM" id="SSF51735">
    <property type="entry name" value="NAD(P)-binding Rossmann-fold domains"/>
    <property type="match status" value="1"/>
</dbReference>
<dbReference type="GO" id="GO:0050664">
    <property type="term" value="F:oxidoreductase activity, acting on NAD(P)H, oxygen as acceptor"/>
    <property type="evidence" value="ECO:0000318"/>
    <property type="project" value="GO_Central"/>
</dbReference>
<evidence type="ECO:0000259" key="3">
    <source>
        <dbReference type="Pfam" id="PF05368"/>
    </source>
</evidence>
<dbReference type="AlphaFoldDB" id="A0A059ARY4"/>
<dbReference type="InterPro" id="IPR050608">
    <property type="entry name" value="NmrA-type/Isoflavone_red_sf"/>
</dbReference>
<accession>A0A059ARY4</accession>
<protein>
    <recommendedName>
        <fullName evidence="3">NmrA-like domain-containing protein</fullName>
    </recommendedName>
</protein>
<dbReference type="CDD" id="cd05259">
    <property type="entry name" value="PCBER_SDR_a"/>
    <property type="match status" value="1"/>
</dbReference>
<keyword evidence="2" id="KW-0560">Oxidoreductase</keyword>
<sequence length="308" mass="33685">MAEKSRILVIGGTGYIGKYLVEASAKAGHPTYALVRESTASDVEKSKLIESFKSSGVSIVYGDMYDHKSLVTAIKQVDVVISAVARAQLADQVKIIAAIKEAGNIKRFLPSEFGADVDCHNAVEPAASLFGVKAKIRRAIEAEGIPFTFVVSNGFAGHFLTTLGQMGAKAPPRDKITIIGDGNPKVVFVKEEDIATYTIKAADDPRTLNKILYMRPPANVLSFNEIVSLWERKIGTTLEKTYLLEDELLQKIQESPLPINIFLAIRHSIFVKGDTSNYEIDASIGAEASELYPEVKYTTVDEHLNFFA</sequence>
<organism evidence="4">
    <name type="scientific">Eucalyptus grandis</name>
    <name type="common">Flooded gum</name>
    <dbReference type="NCBI Taxonomy" id="71139"/>
    <lineage>
        <taxon>Eukaryota</taxon>
        <taxon>Viridiplantae</taxon>
        <taxon>Streptophyta</taxon>
        <taxon>Embryophyta</taxon>
        <taxon>Tracheophyta</taxon>
        <taxon>Spermatophyta</taxon>
        <taxon>Magnoliopsida</taxon>
        <taxon>eudicotyledons</taxon>
        <taxon>Gunneridae</taxon>
        <taxon>Pentapetalae</taxon>
        <taxon>rosids</taxon>
        <taxon>malvids</taxon>
        <taxon>Myrtales</taxon>
        <taxon>Myrtaceae</taxon>
        <taxon>Myrtoideae</taxon>
        <taxon>Eucalypteae</taxon>
        <taxon>Eucalyptus</taxon>
    </lineage>
</organism>
<evidence type="ECO:0000313" key="4">
    <source>
        <dbReference type="EMBL" id="KCW56737.1"/>
    </source>
</evidence>